<organism evidence="1 2">
    <name type="scientific">Nonomuraea endophytica</name>
    <dbReference type="NCBI Taxonomy" id="714136"/>
    <lineage>
        <taxon>Bacteria</taxon>
        <taxon>Bacillati</taxon>
        <taxon>Actinomycetota</taxon>
        <taxon>Actinomycetes</taxon>
        <taxon>Streptosporangiales</taxon>
        <taxon>Streptosporangiaceae</taxon>
        <taxon>Nonomuraea</taxon>
    </lineage>
</organism>
<gene>
    <name evidence="1" type="ORF">HNR40_007813</name>
</gene>
<protein>
    <recommendedName>
        <fullName evidence="3">TcmI family type II polyketide cyclase</fullName>
    </recommendedName>
</protein>
<comment type="caution">
    <text evidence="1">The sequence shown here is derived from an EMBL/GenBank/DDBJ whole genome shotgun (WGS) entry which is preliminary data.</text>
</comment>
<dbReference type="AlphaFoldDB" id="A0A7W8AA04"/>
<dbReference type="RefSeq" id="WP_184970449.1">
    <property type="nucleotide sequence ID" value="NZ_JACHIN010000013.1"/>
</dbReference>
<evidence type="ECO:0000313" key="1">
    <source>
        <dbReference type="EMBL" id="MBB5082318.1"/>
    </source>
</evidence>
<evidence type="ECO:0008006" key="3">
    <source>
        <dbReference type="Google" id="ProtNLM"/>
    </source>
</evidence>
<dbReference type="SUPFAM" id="SSF54909">
    <property type="entry name" value="Dimeric alpha+beta barrel"/>
    <property type="match status" value="1"/>
</dbReference>
<dbReference type="Proteomes" id="UP000568380">
    <property type="component" value="Unassembled WGS sequence"/>
</dbReference>
<dbReference type="Gene3D" id="3.30.70.1090">
    <property type="entry name" value="Dimeric alpha+beta barrel"/>
    <property type="match status" value="1"/>
</dbReference>
<dbReference type="InterPro" id="IPR038474">
    <property type="entry name" value="Polyketide_synth_cyclase_sf"/>
</dbReference>
<dbReference type="InterPro" id="IPR011008">
    <property type="entry name" value="Dimeric_a/b-barrel"/>
</dbReference>
<dbReference type="EMBL" id="JACHIN010000013">
    <property type="protein sequence ID" value="MBB5082318.1"/>
    <property type="molecule type" value="Genomic_DNA"/>
</dbReference>
<reference evidence="1 2" key="1">
    <citation type="submission" date="2020-08" db="EMBL/GenBank/DDBJ databases">
        <title>Genomic Encyclopedia of Type Strains, Phase IV (KMG-IV): sequencing the most valuable type-strain genomes for metagenomic binning, comparative biology and taxonomic classification.</title>
        <authorList>
            <person name="Goeker M."/>
        </authorList>
    </citation>
    <scope>NUCLEOTIDE SEQUENCE [LARGE SCALE GENOMIC DNA]</scope>
    <source>
        <strain evidence="1 2">DSM 45385</strain>
    </source>
</reference>
<dbReference type="InterPro" id="IPR006765">
    <property type="entry name" value="Polyketide_synth_cyclase"/>
</dbReference>
<accession>A0A7W8AA04</accession>
<keyword evidence="2" id="KW-1185">Reference proteome</keyword>
<name>A0A7W8AA04_9ACTN</name>
<dbReference type="Pfam" id="PF04673">
    <property type="entry name" value="Cyclase_polyket"/>
    <property type="match status" value="1"/>
</dbReference>
<proteinExistence type="predicted"/>
<dbReference type="GO" id="GO:0030639">
    <property type="term" value="P:polyketide biosynthetic process"/>
    <property type="evidence" value="ECO:0007669"/>
    <property type="project" value="InterPro"/>
</dbReference>
<sequence>MERILVVARMRPSAEAEVAQLFAESDQTELPRLGGAVSRSLFSFHDLYFQLMEVRENAQHTMSQIRRHPEFQRLSERLTEFIEPYDPQTWRSPRDAMAREFYRWEAEPGGSPVHLVDDREGR</sequence>
<evidence type="ECO:0000313" key="2">
    <source>
        <dbReference type="Proteomes" id="UP000568380"/>
    </source>
</evidence>